<evidence type="ECO:0000313" key="1">
    <source>
        <dbReference type="EMBL" id="GJT86397.1"/>
    </source>
</evidence>
<comment type="caution">
    <text evidence="1">The sequence shown here is derived from an EMBL/GenBank/DDBJ whole genome shotgun (WGS) entry which is preliminary data.</text>
</comment>
<reference evidence="1" key="1">
    <citation type="journal article" date="2022" name="Int. J. Mol. Sci.">
        <title>Draft Genome of Tanacetum Coccineum: Genomic Comparison of Closely Related Tanacetum-Family Plants.</title>
        <authorList>
            <person name="Yamashiro T."/>
            <person name="Shiraishi A."/>
            <person name="Nakayama K."/>
            <person name="Satake H."/>
        </authorList>
    </citation>
    <scope>NUCLEOTIDE SEQUENCE</scope>
</reference>
<gene>
    <name evidence="1" type="ORF">Tco_1068114</name>
</gene>
<reference evidence="1" key="2">
    <citation type="submission" date="2022-01" db="EMBL/GenBank/DDBJ databases">
        <authorList>
            <person name="Yamashiro T."/>
            <person name="Shiraishi A."/>
            <person name="Satake H."/>
            <person name="Nakayama K."/>
        </authorList>
    </citation>
    <scope>NUCLEOTIDE SEQUENCE</scope>
</reference>
<name>A0ABQ5HGI8_9ASTR</name>
<accession>A0ABQ5HGI8</accession>
<sequence length="180" mass="20559">MTLCQYICGALDGLQSPLLLLGCLPLLHRPVNVETTFPDWVRSFELSFALLPFVMTESLELPKVSLFRRISDSVHESEDSHAFRCSFNIFTFRLIPLYEVFCGLSVSLLDVVEHYRVSDALFLLEVVFQECLSKIIVTVYGFWRKIIKPHPSVPDECGIEHVTPCWHGPPLRSRNDGSEM</sequence>
<keyword evidence="2" id="KW-1185">Reference proteome</keyword>
<dbReference type="Proteomes" id="UP001151760">
    <property type="component" value="Unassembled WGS sequence"/>
</dbReference>
<protein>
    <submittedName>
        <fullName evidence="1">Uncharacterized protein</fullName>
    </submittedName>
</protein>
<organism evidence="1 2">
    <name type="scientific">Tanacetum coccineum</name>
    <dbReference type="NCBI Taxonomy" id="301880"/>
    <lineage>
        <taxon>Eukaryota</taxon>
        <taxon>Viridiplantae</taxon>
        <taxon>Streptophyta</taxon>
        <taxon>Embryophyta</taxon>
        <taxon>Tracheophyta</taxon>
        <taxon>Spermatophyta</taxon>
        <taxon>Magnoliopsida</taxon>
        <taxon>eudicotyledons</taxon>
        <taxon>Gunneridae</taxon>
        <taxon>Pentapetalae</taxon>
        <taxon>asterids</taxon>
        <taxon>campanulids</taxon>
        <taxon>Asterales</taxon>
        <taxon>Asteraceae</taxon>
        <taxon>Asteroideae</taxon>
        <taxon>Anthemideae</taxon>
        <taxon>Anthemidinae</taxon>
        <taxon>Tanacetum</taxon>
    </lineage>
</organism>
<evidence type="ECO:0000313" key="2">
    <source>
        <dbReference type="Proteomes" id="UP001151760"/>
    </source>
</evidence>
<proteinExistence type="predicted"/>
<dbReference type="EMBL" id="BQNB010019542">
    <property type="protein sequence ID" value="GJT86397.1"/>
    <property type="molecule type" value="Genomic_DNA"/>
</dbReference>